<dbReference type="AlphaFoldDB" id="A0A3S4UK90"/>
<dbReference type="RefSeq" id="WP_018919418.1">
    <property type="nucleotide sequence ID" value="NZ_LR134384.1"/>
</dbReference>
<feature type="transmembrane region" description="Helical" evidence="6">
    <location>
        <begin position="312"/>
        <end position="329"/>
    </location>
</feature>
<feature type="transmembrane region" description="Helical" evidence="6">
    <location>
        <begin position="39"/>
        <end position="60"/>
    </location>
</feature>
<comment type="similarity">
    <text evidence="2">Belongs to the TerC family.</text>
</comment>
<comment type="subcellular location">
    <subcellularLocation>
        <location evidence="1">Membrane</location>
        <topology evidence="1">Multi-pass membrane protein</topology>
    </subcellularLocation>
</comment>
<gene>
    <name evidence="7" type="primary">alx</name>
    <name evidence="7" type="ORF">NCTC13071_00255</name>
</gene>
<dbReference type="PANTHER" id="PTHR30238:SF0">
    <property type="entry name" value="THYLAKOID MEMBRANE PROTEIN TERC, CHLOROPLASTIC"/>
    <property type="match status" value="1"/>
</dbReference>
<evidence type="ECO:0000313" key="7">
    <source>
        <dbReference type="EMBL" id="VEH14287.1"/>
    </source>
</evidence>
<dbReference type="GO" id="GO:0016020">
    <property type="term" value="C:membrane"/>
    <property type="evidence" value="ECO:0007669"/>
    <property type="project" value="UniProtKB-SubCell"/>
</dbReference>
<dbReference type="EMBL" id="LR134384">
    <property type="protein sequence ID" value="VEH14287.1"/>
    <property type="molecule type" value="Genomic_DNA"/>
</dbReference>
<proteinExistence type="inferred from homology"/>
<dbReference type="InterPro" id="IPR022369">
    <property type="entry name" value="Integral_membrane_TerC_rswitch"/>
</dbReference>
<keyword evidence="5 6" id="KW-0472">Membrane</keyword>
<dbReference type="InterPro" id="IPR005496">
    <property type="entry name" value="Integral_membrane_TerC"/>
</dbReference>
<feature type="transmembrane region" description="Helical" evidence="6">
    <location>
        <begin position="6"/>
        <end position="27"/>
    </location>
</feature>
<feature type="transmembrane region" description="Helical" evidence="6">
    <location>
        <begin position="169"/>
        <end position="186"/>
    </location>
</feature>
<dbReference type="Proteomes" id="UP000274578">
    <property type="component" value="Chromosome 1"/>
</dbReference>
<dbReference type="GeneID" id="85011173"/>
<feature type="transmembrane region" description="Helical" evidence="6">
    <location>
        <begin position="279"/>
        <end position="300"/>
    </location>
</feature>
<evidence type="ECO:0000313" key="8">
    <source>
        <dbReference type="Proteomes" id="UP000274578"/>
    </source>
</evidence>
<evidence type="ECO:0000256" key="4">
    <source>
        <dbReference type="ARBA" id="ARBA00022989"/>
    </source>
</evidence>
<evidence type="ECO:0000256" key="3">
    <source>
        <dbReference type="ARBA" id="ARBA00022692"/>
    </source>
</evidence>
<evidence type="ECO:0000256" key="1">
    <source>
        <dbReference type="ARBA" id="ARBA00004141"/>
    </source>
</evidence>
<evidence type="ECO:0000256" key="2">
    <source>
        <dbReference type="ARBA" id="ARBA00007511"/>
    </source>
</evidence>
<evidence type="ECO:0000256" key="6">
    <source>
        <dbReference type="SAM" id="Phobius"/>
    </source>
</evidence>
<reference evidence="7 8" key="1">
    <citation type="submission" date="2018-12" db="EMBL/GenBank/DDBJ databases">
        <authorList>
            <consortium name="Pathogen Informatics"/>
        </authorList>
    </citation>
    <scope>NUCLEOTIDE SEQUENCE [LARGE SCALE GENOMIC DNA]</scope>
    <source>
        <strain evidence="7 8">NCTC13071</strain>
    </source>
</reference>
<protein>
    <submittedName>
        <fullName evidence="7">Inner membrane protein alx</fullName>
    </submittedName>
</protein>
<feature type="transmembrane region" description="Helical" evidence="6">
    <location>
        <begin position="242"/>
        <end position="264"/>
    </location>
</feature>
<dbReference type="KEGG" id="poc:NCTC13071_00255"/>
<sequence length="372" mass="42401">MHSTEILFLIGFVVFIAAILILDMLVIDRKAHAVSIKEAGTWTLVWITLALAFSAFLWFYGDLVHGIHNFDDLQAVASHYATHLKLNPNDFEGSLQHYRHYMTISYISGYLIEKTLSVDNLFVMMMIFTSFGVKNTEYQHVLNWGILGAIVLRFVFIFAGAAIIQRFDWVLLVFGVVLVYSAYKMYRDRNKKESINVEHHPMVRFLSKYFHVYPRFDGDNFFVRAVKKGNDYELVGKGMKGLLCMTPLFVTVLVIEFSDLIFAFDSIPAVFSVSLDPYVVFFSNIFAILGLRAMFFLLAAIADKFRYLKSGVSFLLLFIGVKLLIHHYVEIDALWSLGVIVAVLVISIAASLIIKPAAHPAQERDIEARHKE</sequence>
<name>A0A3S4UK90_9BACT</name>
<organism evidence="7 8">
    <name type="scientific">Segatella oris</name>
    <dbReference type="NCBI Taxonomy" id="28135"/>
    <lineage>
        <taxon>Bacteria</taxon>
        <taxon>Pseudomonadati</taxon>
        <taxon>Bacteroidota</taxon>
        <taxon>Bacteroidia</taxon>
        <taxon>Bacteroidales</taxon>
        <taxon>Prevotellaceae</taxon>
        <taxon>Segatella</taxon>
    </lineage>
</organism>
<evidence type="ECO:0000256" key="5">
    <source>
        <dbReference type="ARBA" id="ARBA00023136"/>
    </source>
</evidence>
<accession>A0A3S4UK90</accession>
<dbReference type="Pfam" id="PF03741">
    <property type="entry name" value="TerC"/>
    <property type="match status" value="1"/>
</dbReference>
<keyword evidence="3 6" id="KW-0812">Transmembrane</keyword>
<feature type="transmembrane region" description="Helical" evidence="6">
    <location>
        <begin position="335"/>
        <end position="354"/>
    </location>
</feature>
<keyword evidence="4 6" id="KW-1133">Transmembrane helix</keyword>
<feature type="transmembrane region" description="Helical" evidence="6">
    <location>
        <begin position="141"/>
        <end position="163"/>
    </location>
</feature>
<dbReference type="PANTHER" id="PTHR30238">
    <property type="entry name" value="MEMBRANE BOUND PREDICTED REDOX MODULATOR"/>
    <property type="match status" value="1"/>
</dbReference>
<dbReference type="NCBIfam" id="TIGR03718">
    <property type="entry name" value="R_switched_Alx"/>
    <property type="match status" value="1"/>
</dbReference>